<reference evidence="7 8" key="1">
    <citation type="submission" date="2018-11" db="EMBL/GenBank/DDBJ databases">
        <title>Gordonia insulae sp. nov., isolated from an island soil.</title>
        <authorList>
            <person name="Kim Y.S."/>
            <person name="Kim S.B."/>
        </authorList>
    </citation>
    <scope>NUCLEOTIDE SEQUENCE [LARGE SCALE GENOMIC DNA]</scope>
    <source>
        <strain evidence="7 8">MMS17-SY073</strain>
    </source>
</reference>
<dbReference type="SUPFAM" id="SSF48452">
    <property type="entry name" value="TPR-like"/>
    <property type="match status" value="1"/>
</dbReference>
<proteinExistence type="inferred from homology"/>
<feature type="domain" description="OmpR/PhoB-type" evidence="6">
    <location>
        <begin position="1"/>
        <end position="94"/>
    </location>
</feature>
<dbReference type="SMART" id="SM01043">
    <property type="entry name" value="BTAD"/>
    <property type="match status" value="1"/>
</dbReference>
<dbReference type="GO" id="GO:0000160">
    <property type="term" value="P:phosphorelay signal transduction system"/>
    <property type="evidence" value="ECO:0007669"/>
    <property type="project" value="InterPro"/>
</dbReference>
<dbReference type="GO" id="GO:0006355">
    <property type="term" value="P:regulation of DNA-templated transcription"/>
    <property type="evidence" value="ECO:0007669"/>
    <property type="project" value="InterPro"/>
</dbReference>
<dbReference type="InterPro" id="IPR016032">
    <property type="entry name" value="Sig_transdc_resp-reg_C-effctor"/>
</dbReference>
<evidence type="ECO:0000256" key="4">
    <source>
        <dbReference type="ARBA" id="ARBA00023163"/>
    </source>
</evidence>
<dbReference type="EMBL" id="CP033972">
    <property type="protein sequence ID" value="AZG46491.1"/>
    <property type="molecule type" value="Genomic_DNA"/>
</dbReference>
<dbReference type="Gene3D" id="1.10.10.10">
    <property type="entry name" value="Winged helix-like DNA-binding domain superfamily/Winged helix DNA-binding domain"/>
    <property type="match status" value="1"/>
</dbReference>
<protein>
    <submittedName>
        <fullName evidence="7">Regulatory protein AfsR</fullName>
    </submittedName>
</protein>
<dbReference type="Proteomes" id="UP000271469">
    <property type="component" value="Chromosome"/>
</dbReference>
<comment type="similarity">
    <text evidence="1">Belongs to the AfsR/DnrI/RedD regulatory family.</text>
</comment>
<evidence type="ECO:0000313" key="8">
    <source>
        <dbReference type="Proteomes" id="UP000271469"/>
    </source>
</evidence>
<evidence type="ECO:0000256" key="3">
    <source>
        <dbReference type="ARBA" id="ARBA00023125"/>
    </source>
</evidence>
<dbReference type="RefSeq" id="WP_124708988.1">
    <property type="nucleotide sequence ID" value="NZ_CP033972.1"/>
</dbReference>
<evidence type="ECO:0000313" key="7">
    <source>
        <dbReference type="EMBL" id="AZG46491.1"/>
    </source>
</evidence>
<dbReference type="CDD" id="cd00383">
    <property type="entry name" value="trans_reg_C"/>
    <property type="match status" value="1"/>
</dbReference>
<dbReference type="InterPro" id="IPR051677">
    <property type="entry name" value="AfsR-DnrI-RedD_regulator"/>
</dbReference>
<evidence type="ECO:0000256" key="1">
    <source>
        <dbReference type="ARBA" id="ARBA00005820"/>
    </source>
</evidence>
<keyword evidence="2" id="KW-0805">Transcription regulation</keyword>
<keyword evidence="3 5" id="KW-0238">DNA-binding</keyword>
<dbReference type="PROSITE" id="PS51755">
    <property type="entry name" value="OMPR_PHOB"/>
    <property type="match status" value="1"/>
</dbReference>
<dbReference type="KEGG" id="gom:D7316_03092"/>
<dbReference type="SUPFAM" id="SSF46894">
    <property type="entry name" value="C-terminal effector domain of the bipartite response regulators"/>
    <property type="match status" value="1"/>
</dbReference>
<dbReference type="InterPro" id="IPR011990">
    <property type="entry name" value="TPR-like_helical_dom_sf"/>
</dbReference>
<organism evidence="7 8">
    <name type="scientific">Gordonia insulae</name>
    <dbReference type="NCBI Taxonomy" id="2420509"/>
    <lineage>
        <taxon>Bacteria</taxon>
        <taxon>Bacillati</taxon>
        <taxon>Actinomycetota</taxon>
        <taxon>Actinomycetes</taxon>
        <taxon>Mycobacteriales</taxon>
        <taxon>Gordoniaceae</taxon>
        <taxon>Gordonia</taxon>
    </lineage>
</organism>
<keyword evidence="4" id="KW-0804">Transcription</keyword>
<keyword evidence="8" id="KW-1185">Reference proteome</keyword>
<dbReference type="SUPFAM" id="SSF52540">
    <property type="entry name" value="P-loop containing nucleoside triphosphate hydrolases"/>
    <property type="match status" value="1"/>
</dbReference>
<dbReference type="InterPro" id="IPR041664">
    <property type="entry name" value="AAA_16"/>
</dbReference>
<evidence type="ECO:0000259" key="6">
    <source>
        <dbReference type="PROSITE" id="PS51755"/>
    </source>
</evidence>
<dbReference type="InterPro" id="IPR001867">
    <property type="entry name" value="OmpR/PhoB-type_DNA-bd"/>
</dbReference>
<dbReference type="PANTHER" id="PTHR35807:SF1">
    <property type="entry name" value="TRANSCRIPTIONAL REGULATOR REDD"/>
    <property type="match status" value="1"/>
</dbReference>
<dbReference type="Gene3D" id="1.25.40.10">
    <property type="entry name" value="Tetratricopeptide repeat domain"/>
    <property type="match status" value="1"/>
</dbReference>
<accession>A0A3G8JN42</accession>
<dbReference type="SMART" id="SM00862">
    <property type="entry name" value="Trans_reg_C"/>
    <property type="match status" value="1"/>
</dbReference>
<dbReference type="PANTHER" id="PTHR35807">
    <property type="entry name" value="TRANSCRIPTIONAL REGULATOR REDD-RELATED"/>
    <property type="match status" value="1"/>
</dbReference>
<dbReference type="Pfam" id="PF13191">
    <property type="entry name" value="AAA_16"/>
    <property type="match status" value="1"/>
</dbReference>
<dbReference type="AlphaFoldDB" id="A0A3G8JN42"/>
<gene>
    <name evidence="7" type="primary">afsR_1</name>
    <name evidence="7" type="ORF">D7316_03092</name>
</gene>
<dbReference type="InterPro" id="IPR036388">
    <property type="entry name" value="WH-like_DNA-bd_sf"/>
</dbReference>
<dbReference type="Pfam" id="PF03704">
    <property type="entry name" value="BTAD"/>
    <property type="match status" value="1"/>
</dbReference>
<dbReference type="InterPro" id="IPR027417">
    <property type="entry name" value="P-loop_NTPase"/>
</dbReference>
<sequence length="915" mass="97806">MLLIRDLGELFVERDSDRYDPGGAKPRTILALLCANAGRPVPATTFITEVWGPDAPEKTQRALESQIWRLRKALSSGGEPSVIVTDRAGYRLDVTDTTVDSIEFDSAATTSLAHGRPTSITRLDEILSLWRGEPFATAGSTPTIDQARRRLHTIRAALLTRRADLLLADGDFDRALGEAQALITRDPLDEHDWALKIRALAASGQRAEALTAYRDIRELLATELGMDPGDEVRTAHRGVLDDHSRAVRRVHLPSQHTSFVGRDTELAELVRLLESERAISVTGIAGVGKTRLALEAARRAADSFDDGVWFIRRSADGGTTTDHATAILATLRVQPSPDFPTALDQVCAHLSTMSALLVLDGRAHPQDTDVADAILQRCAAVTILGAGDPLGVEGEHVVTVHPLPVDGPAGTPSPAHRLLVDRIRVATGTFDPGPRDHAELDRICRAMGGLPLGLELAASRTATFALREVAEQFGTSVPEPVGRAFALAYESLGPQLGDRFIRLTALRSPFTPSLAQAVCGGGDVAADLAELARRSLLWPIRGDRHRTTRFTILGTVADHARSTSPEAAGVAVARRDDAVAALLATTPMRSTPDSARDFARVEDDLHTVLAFLESVVIDPQRLDVHIDLIEQLGPFWFLRRRLADGIRILRTAAATSAAGGCSARTDAMVNASLGAALAFSQQIDQARPHLTARPLDELGVVIADGDADPAKHGLRLAFLSLAAWTGDDHALALEFAELAADTLDTGGRSMAATVTAALALAELTTGDIGAGADHAHSALALSTEQGDPLATHLAAVMMGIGSLFAGDTQMGLRWNDQAFRAYLDAGGVQICDTVEQRGNHLARAGEIIRAGHAFAVARCYAVDAGMEWPRGPFTHDAIRTCRETDNHAFDSGWRAGARAAADALRVGDHERFANM</sequence>
<evidence type="ECO:0000256" key="5">
    <source>
        <dbReference type="PROSITE-ProRule" id="PRU01091"/>
    </source>
</evidence>
<dbReference type="CDD" id="cd15831">
    <property type="entry name" value="BTAD"/>
    <property type="match status" value="1"/>
</dbReference>
<name>A0A3G8JN42_9ACTN</name>
<feature type="DNA-binding region" description="OmpR/PhoB-type" evidence="5">
    <location>
        <begin position="1"/>
        <end position="94"/>
    </location>
</feature>
<dbReference type="GO" id="GO:0003677">
    <property type="term" value="F:DNA binding"/>
    <property type="evidence" value="ECO:0007669"/>
    <property type="project" value="UniProtKB-UniRule"/>
</dbReference>
<evidence type="ECO:0000256" key="2">
    <source>
        <dbReference type="ARBA" id="ARBA00023015"/>
    </source>
</evidence>
<dbReference type="InterPro" id="IPR005158">
    <property type="entry name" value="BTAD"/>
</dbReference>
<dbReference type="OrthoDB" id="134712at2"/>
<dbReference type="Pfam" id="PF00486">
    <property type="entry name" value="Trans_reg_C"/>
    <property type="match status" value="1"/>
</dbReference>